<gene>
    <name evidence="2" type="ORF">CRG98_040313</name>
</gene>
<evidence type="ECO:0000313" key="3">
    <source>
        <dbReference type="Proteomes" id="UP000233551"/>
    </source>
</evidence>
<name>A0A2I0I5K7_PUNGR</name>
<dbReference type="AlphaFoldDB" id="A0A2I0I5K7"/>
<protein>
    <submittedName>
        <fullName evidence="2">Uncharacterized protein</fullName>
    </submittedName>
</protein>
<organism evidence="2 3">
    <name type="scientific">Punica granatum</name>
    <name type="common">Pomegranate</name>
    <dbReference type="NCBI Taxonomy" id="22663"/>
    <lineage>
        <taxon>Eukaryota</taxon>
        <taxon>Viridiplantae</taxon>
        <taxon>Streptophyta</taxon>
        <taxon>Embryophyta</taxon>
        <taxon>Tracheophyta</taxon>
        <taxon>Spermatophyta</taxon>
        <taxon>Magnoliopsida</taxon>
        <taxon>eudicotyledons</taxon>
        <taxon>Gunneridae</taxon>
        <taxon>Pentapetalae</taxon>
        <taxon>rosids</taxon>
        <taxon>malvids</taxon>
        <taxon>Myrtales</taxon>
        <taxon>Lythraceae</taxon>
        <taxon>Punica</taxon>
    </lineage>
</organism>
<keyword evidence="3" id="KW-1185">Reference proteome</keyword>
<feature type="region of interest" description="Disordered" evidence="1">
    <location>
        <begin position="1"/>
        <end position="68"/>
    </location>
</feature>
<accession>A0A2I0I5K7</accession>
<comment type="caution">
    <text evidence="2">The sequence shown here is derived from an EMBL/GenBank/DDBJ whole genome shotgun (WGS) entry which is preliminary data.</text>
</comment>
<proteinExistence type="predicted"/>
<evidence type="ECO:0000313" key="2">
    <source>
        <dbReference type="EMBL" id="PKI39257.1"/>
    </source>
</evidence>
<sequence length="68" mass="7006">MQGRNGQGPDLTEGPTRLRAPHWPTTPQGTGEGALIRPGPPPSALDPSGEVAELRPPCLGARGSAWSP</sequence>
<dbReference type="Proteomes" id="UP000233551">
    <property type="component" value="Unassembled WGS sequence"/>
</dbReference>
<evidence type="ECO:0000256" key="1">
    <source>
        <dbReference type="SAM" id="MobiDB-lite"/>
    </source>
</evidence>
<reference evidence="2 3" key="1">
    <citation type="submission" date="2017-11" db="EMBL/GenBank/DDBJ databases">
        <title>De-novo sequencing of pomegranate (Punica granatum L.) genome.</title>
        <authorList>
            <person name="Akparov Z."/>
            <person name="Amiraslanov A."/>
            <person name="Hajiyeva S."/>
            <person name="Abbasov M."/>
            <person name="Kaur K."/>
            <person name="Hamwieh A."/>
            <person name="Solovyev V."/>
            <person name="Salamov A."/>
            <person name="Braich B."/>
            <person name="Kosarev P."/>
            <person name="Mahmoud A."/>
            <person name="Hajiyev E."/>
            <person name="Babayeva S."/>
            <person name="Izzatullayeva V."/>
            <person name="Mammadov A."/>
            <person name="Mammadov A."/>
            <person name="Sharifova S."/>
            <person name="Ojaghi J."/>
            <person name="Eynullazada K."/>
            <person name="Bayramov B."/>
            <person name="Abdulazimova A."/>
            <person name="Shahmuradov I."/>
        </authorList>
    </citation>
    <scope>NUCLEOTIDE SEQUENCE [LARGE SCALE GENOMIC DNA]</scope>
    <source>
        <strain evidence="3">cv. AG2017</strain>
        <tissue evidence="2">Leaf</tissue>
    </source>
</reference>
<dbReference type="EMBL" id="PGOL01003834">
    <property type="protein sequence ID" value="PKI39257.1"/>
    <property type="molecule type" value="Genomic_DNA"/>
</dbReference>